<sequence length="207" mass="22776">MNQFSHFFFPFFKKNSTTTHNRQTTTMASIILSTTRNPIRSTGKQQLIPLLNQLRAVTIDDGRLIGLPTTTTDFSSISRVFQSIKQNLCQSFAAISSSILHPHQSSSSSSSSSAAAAAAAATATTIDPYFFYDFGGLLKAVPKKKVSHSRKRMRSAHKGIQPNLSLGVCPACGEPKRQHFLCLHCYADKVLERSKSIKTPWEKGITP</sequence>
<dbReference type="NCBIfam" id="TIGR01031">
    <property type="entry name" value="rpmF_bact"/>
    <property type="match status" value="1"/>
</dbReference>
<dbReference type="HAMAP" id="MF_00340">
    <property type="entry name" value="Ribosomal_bL32"/>
    <property type="match status" value="1"/>
</dbReference>
<evidence type="ECO:0000256" key="7">
    <source>
        <dbReference type="ARBA" id="ARBA00039935"/>
    </source>
</evidence>
<dbReference type="GO" id="GO:0006412">
    <property type="term" value="P:translation"/>
    <property type="evidence" value="ECO:0007669"/>
    <property type="project" value="InterPro"/>
</dbReference>
<dbReference type="InterPro" id="IPR002677">
    <property type="entry name" value="Ribosomal_bL32"/>
</dbReference>
<organism evidence="8 9">
    <name type="scientific">Puccinia graminis f. sp. tritici</name>
    <dbReference type="NCBI Taxonomy" id="56615"/>
    <lineage>
        <taxon>Eukaryota</taxon>
        <taxon>Fungi</taxon>
        <taxon>Dikarya</taxon>
        <taxon>Basidiomycota</taxon>
        <taxon>Pucciniomycotina</taxon>
        <taxon>Pucciniomycetes</taxon>
        <taxon>Pucciniales</taxon>
        <taxon>Pucciniaceae</taxon>
        <taxon>Puccinia</taxon>
    </lineage>
</organism>
<evidence type="ECO:0000256" key="5">
    <source>
        <dbReference type="ARBA" id="ARBA00023128"/>
    </source>
</evidence>
<name>A0A5B0SN43_PUCGR</name>
<dbReference type="Pfam" id="PF01783">
    <property type="entry name" value="Ribosomal_L32p"/>
    <property type="match status" value="1"/>
</dbReference>
<keyword evidence="3" id="KW-0809">Transit peptide</keyword>
<dbReference type="PANTHER" id="PTHR21026:SF2">
    <property type="entry name" value="LARGE RIBOSOMAL SUBUNIT PROTEIN BL32M"/>
    <property type="match status" value="1"/>
</dbReference>
<evidence type="ECO:0000313" key="8">
    <source>
        <dbReference type="EMBL" id="KAA1139095.1"/>
    </source>
</evidence>
<dbReference type="SUPFAM" id="SSF57829">
    <property type="entry name" value="Zn-binding ribosomal proteins"/>
    <property type="match status" value="1"/>
</dbReference>
<comment type="subcellular location">
    <subcellularLocation>
        <location evidence="1">Mitochondrion</location>
    </subcellularLocation>
</comment>
<comment type="similarity">
    <text evidence="2">Belongs to the bacterial ribosomal protein bL32 family.</text>
</comment>
<keyword evidence="5" id="KW-0496">Mitochondrion</keyword>
<dbReference type="PANTHER" id="PTHR21026">
    <property type="entry name" value="39S RIBOSOMAL PROTEIN L32, MITOCHONDRIAL"/>
    <property type="match status" value="1"/>
</dbReference>
<evidence type="ECO:0000256" key="4">
    <source>
        <dbReference type="ARBA" id="ARBA00022980"/>
    </source>
</evidence>
<accession>A0A5B0SN43</accession>
<evidence type="ECO:0000256" key="3">
    <source>
        <dbReference type="ARBA" id="ARBA00022946"/>
    </source>
</evidence>
<reference evidence="8 9" key="1">
    <citation type="submission" date="2019-05" db="EMBL/GenBank/DDBJ databases">
        <title>Emergence of the Ug99 lineage of the wheat stem rust pathogen through somatic hybridization.</title>
        <authorList>
            <person name="Li F."/>
            <person name="Upadhyaya N.M."/>
            <person name="Sperschneider J."/>
            <person name="Matny O."/>
            <person name="Nguyen-Phuc H."/>
            <person name="Mago R."/>
            <person name="Raley C."/>
            <person name="Miller M.E."/>
            <person name="Silverstein K.A.T."/>
            <person name="Henningsen E."/>
            <person name="Hirsch C.D."/>
            <person name="Visser B."/>
            <person name="Pretorius Z.A."/>
            <person name="Steffenson B.J."/>
            <person name="Schwessinger B."/>
            <person name="Dodds P.N."/>
            <person name="Figueroa M."/>
        </authorList>
    </citation>
    <scope>NUCLEOTIDE SEQUENCE [LARGE SCALE GENOMIC DNA]</scope>
    <source>
        <strain evidence="8 9">Ug99</strain>
    </source>
</reference>
<dbReference type="Proteomes" id="UP000325313">
    <property type="component" value="Unassembled WGS sequence"/>
</dbReference>
<evidence type="ECO:0000256" key="1">
    <source>
        <dbReference type="ARBA" id="ARBA00004173"/>
    </source>
</evidence>
<evidence type="ECO:0000256" key="6">
    <source>
        <dbReference type="ARBA" id="ARBA00023274"/>
    </source>
</evidence>
<evidence type="ECO:0000256" key="2">
    <source>
        <dbReference type="ARBA" id="ARBA00008560"/>
    </source>
</evidence>
<dbReference type="GO" id="GO:0005762">
    <property type="term" value="C:mitochondrial large ribosomal subunit"/>
    <property type="evidence" value="ECO:0007669"/>
    <property type="project" value="TreeGrafter"/>
</dbReference>
<comment type="caution">
    <text evidence="8">The sequence shown here is derived from an EMBL/GenBank/DDBJ whole genome shotgun (WGS) entry which is preliminary data.</text>
</comment>
<dbReference type="AlphaFoldDB" id="A0A5B0SN43"/>
<protein>
    <recommendedName>
        <fullName evidence="7">Large ribosomal subunit protein bL32m</fullName>
    </recommendedName>
</protein>
<gene>
    <name evidence="8" type="ORF">PGTUg99_035894</name>
</gene>
<dbReference type="EMBL" id="VDEP01000001">
    <property type="protein sequence ID" value="KAA1139095.1"/>
    <property type="molecule type" value="Genomic_DNA"/>
</dbReference>
<dbReference type="InterPro" id="IPR051991">
    <property type="entry name" value="Mitoribosomal_protein_bL32"/>
</dbReference>
<keyword evidence="4" id="KW-0689">Ribosomal protein</keyword>
<proteinExistence type="inferred from homology"/>
<dbReference type="InterPro" id="IPR011332">
    <property type="entry name" value="Ribosomal_zn-bd"/>
</dbReference>
<dbReference type="GO" id="GO:0003735">
    <property type="term" value="F:structural constituent of ribosome"/>
    <property type="evidence" value="ECO:0007669"/>
    <property type="project" value="InterPro"/>
</dbReference>
<keyword evidence="6" id="KW-0687">Ribonucleoprotein</keyword>
<evidence type="ECO:0000313" key="9">
    <source>
        <dbReference type="Proteomes" id="UP000325313"/>
    </source>
</evidence>